<dbReference type="GO" id="GO:0006790">
    <property type="term" value="P:sulfur compound metabolic process"/>
    <property type="evidence" value="ECO:0007669"/>
    <property type="project" value="TreeGrafter"/>
</dbReference>
<reference evidence="7 8" key="1">
    <citation type="submission" date="2024-01" db="EMBL/GenBank/DDBJ databases">
        <title>A draft genome for a cacao thread blight-causing isolate of Paramarasmius palmivorus.</title>
        <authorList>
            <person name="Baruah I.K."/>
            <person name="Bukari Y."/>
            <person name="Amoako-Attah I."/>
            <person name="Meinhardt L.W."/>
            <person name="Bailey B.A."/>
            <person name="Cohen S.P."/>
        </authorList>
    </citation>
    <scope>NUCLEOTIDE SEQUENCE [LARGE SCALE GENOMIC DNA]</scope>
    <source>
        <strain evidence="7 8">GH-12</strain>
    </source>
</reference>
<dbReference type="GO" id="GO:0030151">
    <property type="term" value="F:molybdenum ion binding"/>
    <property type="evidence" value="ECO:0007669"/>
    <property type="project" value="InterPro"/>
</dbReference>
<gene>
    <name evidence="7" type="ORF">VNI00_011241</name>
</gene>
<keyword evidence="8" id="KW-1185">Reference proteome</keyword>
<proteinExistence type="predicted"/>
<dbReference type="Proteomes" id="UP001383192">
    <property type="component" value="Unassembled WGS sequence"/>
</dbReference>
<dbReference type="EMBL" id="JAYKXP010000048">
    <property type="protein sequence ID" value="KAK7037250.1"/>
    <property type="molecule type" value="Genomic_DNA"/>
</dbReference>
<evidence type="ECO:0000259" key="5">
    <source>
        <dbReference type="Pfam" id="PF00174"/>
    </source>
</evidence>
<dbReference type="AlphaFoldDB" id="A0AAW0CEH5"/>
<sequence length="534" mass="60980">MTTTALDQTALDNIDLQKTFADERSGWTGYVEWENYPEKKEIAKQILRTKKFTPIPEFQFVPLPNTNPVLIGHRWKEYHEVLGLKSIVDFSWETVQKEKPDLIHLLDFPYNGETTRDQLLEGKVTSNKYHFVRNHGGVPDINEDDFELEIGGLVKNPIKISMKDLKDPSKFPQAEVTVTLQCSGTRRIEQIEQYPGEGDELINAPWGEGAIGTAVYRGVPLKKVLKIACGGILPECQHLEFIGADTYFKKGNVFNYAVSVPWRKVRQNEEVLLAWEMNGEPLPKIHGYPLRAVVTGYIGARSCKWLYKVNALAEPSMGPVQRQEYLYFTSQIGKQNAKYSNGFSIQQMPVSSAIITPLNKQVIVHDGKITLKGWAYSGGGNWVERVEVSPDGGHVWYCVDPDNLTEKVSFIRLVLASIFINSKHYHAWRLWSIDLPVDAEGWLEFCVRCWDSSNNTEPTFVRSAWNWDLHVTSSCHRIKIYSVNTSRPETVKRLELLKAHGQDITPLSLPAEFTLEPLEEYLAEYRKRPREPLN</sequence>
<dbReference type="SUPFAM" id="SSF56524">
    <property type="entry name" value="Oxidoreductase molybdopterin-binding domain"/>
    <property type="match status" value="1"/>
</dbReference>
<organism evidence="7 8">
    <name type="scientific">Paramarasmius palmivorus</name>
    <dbReference type="NCBI Taxonomy" id="297713"/>
    <lineage>
        <taxon>Eukaryota</taxon>
        <taxon>Fungi</taxon>
        <taxon>Dikarya</taxon>
        <taxon>Basidiomycota</taxon>
        <taxon>Agaricomycotina</taxon>
        <taxon>Agaricomycetes</taxon>
        <taxon>Agaricomycetidae</taxon>
        <taxon>Agaricales</taxon>
        <taxon>Marasmiineae</taxon>
        <taxon>Marasmiaceae</taxon>
        <taxon>Paramarasmius</taxon>
    </lineage>
</organism>
<accession>A0AAW0CEH5</accession>
<evidence type="ECO:0000313" key="7">
    <source>
        <dbReference type="EMBL" id="KAK7037250.1"/>
    </source>
</evidence>
<dbReference type="FunFam" id="3.90.420.10:FF:000002">
    <property type="entry name" value="sulfite oxidase, mitochondrial"/>
    <property type="match status" value="1"/>
</dbReference>
<evidence type="ECO:0008006" key="9">
    <source>
        <dbReference type="Google" id="ProtNLM"/>
    </source>
</evidence>
<dbReference type="InterPro" id="IPR008335">
    <property type="entry name" value="Mopterin_OxRdtase_euk"/>
</dbReference>
<dbReference type="PANTHER" id="PTHR19372:SF6">
    <property type="entry name" value="SULFITE OXIDASE"/>
    <property type="match status" value="1"/>
</dbReference>
<dbReference type="GO" id="GO:0005739">
    <property type="term" value="C:mitochondrion"/>
    <property type="evidence" value="ECO:0007669"/>
    <property type="project" value="TreeGrafter"/>
</dbReference>
<dbReference type="GO" id="GO:0043546">
    <property type="term" value="F:molybdopterin cofactor binding"/>
    <property type="evidence" value="ECO:0007669"/>
    <property type="project" value="TreeGrafter"/>
</dbReference>
<dbReference type="Gene3D" id="2.60.40.650">
    <property type="match status" value="1"/>
</dbReference>
<dbReference type="PRINTS" id="PR00407">
    <property type="entry name" value="EUMOPTERIN"/>
</dbReference>
<dbReference type="Gene3D" id="3.90.420.10">
    <property type="entry name" value="Oxidoreductase, molybdopterin-binding domain"/>
    <property type="match status" value="1"/>
</dbReference>
<feature type="domain" description="Moybdenum cofactor oxidoreductase dimerisation" evidence="6">
    <location>
        <begin position="344"/>
        <end position="481"/>
    </location>
</feature>
<dbReference type="GO" id="GO:0020037">
    <property type="term" value="F:heme binding"/>
    <property type="evidence" value="ECO:0007669"/>
    <property type="project" value="TreeGrafter"/>
</dbReference>
<comment type="caution">
    <text evidence="7">The sequence shown here is derived from an EMBL/GenBank/DDBJ whole genome shotgun (WGS) entry which is preliminary data.</text>
</comment>
<keyword evidence="2" id="KW-0500">Molybdenum</keyword>
<keyword evidence="4" id="KW-0560">Oxidoreductase</keyword>
<evidence type="ECO:0000256" key="3">
    <source>
        <dbReference type="ARBA" id="ARBA00022723"/>
    </source>
</evidence>
<dbReference type="InterPro" id="IPR036374">
    <property type="entry name" value="OxRdtase_Mopterin-bd_sf"/>
</dbReference>
<comment type="cofactor">
    <cofactor evidence="1">
        <name>Mo-molybdopterin</name>
        <dbReference type="ChEBI" id="CHEBI:71302"/>
    </cofactor>
</comment>
<dbReference type="InterPro" id="IPR005066">
    <property type="entry name" value="MoCF_OxRdtse_dimer"/>
</dbReference>
<feature type="domain" description="Oxidoreductase molybdopterin-binding" evidence="5">
    <location>
        <begin position="135"/>
        <end position="318"/>
    </location>
</feature>
<name>A0AAW0CEH5_9AGAR</name>
<dbReference type="SUPFAM" id="SSF81296">
    <property type="entry name" value="E set domains"/>
    <property type="match status" value="1"/>
</dbReference>
<keyword evidence="3" id="KW-0479">Metal-binding</keyword>
<dbReference type="GO" id="GO:0008482">
    <property type="term" value="F:sulfite oxidase activity"/>
    <property type="evidence" value="ECO:0007669"/>
    <property type="project" value="TreeGrafter"/>
</dbReference>
<evidence type="ECO:0000259" key="6">
    <source>
        <dbReference type="Pfam" id="PF03404"/>
    </source>
</evidence>
<evidence type="ECO:0000313" key="8">
    <source>
        <dbReference type="Proteomes" id="UP001383192"/>
    </source>
</evidence>
<dbReference type="InterPro" id="IPR000572">
    <property type="entry name" value="OxRdtase_Mopterin-bd_dom"/>
</dbReference>
<evidence type="ECO:0000256" key="2">
    <source>
        <dbReference type="ARBA" id="ARBA00022505"/>
    </source>
</evidence>
<evidence type="ECO:0000256" key="4">
    <source>
        <dbReference type="ARBA" id="ARBA00023002"/>
    </source>
</evidence>
<dbReference type="CDD" id="cd02110">
    <property type="entry name" value="SO_family_Moco_dimer"/>
    <property type="match status" value="1"/>
</dbReference>
<dbReference type="Pfam" id="PF00174">
    <property type="entry name" value="Oxidored_molyb"/>
    <property type="match status" value="1"/>
</dbReference>
<dbReference type="PANTHER" id="PTHR19372">
    <property type="entry name" value="SULFITE REDUCTASE"/>
    <property type="match status" value="1"/>
</dbReference>
<dbReference type="InterPro" id="IPR014756">
    <property type="entry name" value="Ig_E-set"/>
</dbReference>
<dbReference type="Pfam" id="PF03404">
    <property type="entry name" value="Mo-co_dimer"/>
    <property type="match status" value="1"/>
</dbReference>
<protein>
    <recommendedName>
        <fullName evidence="9">Sulfite oxidase</fullName>
    </recommendedName>
</protein>
<evidence type="ECO:0000256" key="1">
    <source>
        <dbReference type="ARBA" id="ARBA00001924"/>
    </source>
</evidence>